<dbReference type="NCBIfam" id="TIGR00369">
    <property type="entry name" value="unchar_dom_1"/>
    <property type="match status" value="1"/>
</dbReference>
<dbReference type="InterPro" id="IPR039298">
    <property type="entry name" value="ACOT13"/>
</dbReference>
<sequence>MSTTTTSSSSDAPFDASKIAGNAPLHVKQTLGNPIKWLEGLVAPEFKNANFFGKAIYARLRVTEISVDKKVDEESKLEGRVIVETVVEEDMLNGGGNIHGGCSAFLVDMCSAMSLNALSLATTGKGNRSVSQAINMIYHSPAGWGDTLRLVNTSTTLGNRVQSCRTEIWNATHHRLVASGTHIKMSPSPPPKSNL</sequence>
<dbReference type="STRING" id="71717.A0A4Y7TFA6"/>
<protein>
    <recommendedName>
        <fullName evidence="3">Thioesterase domain-containing protein</fullName>
    </recommendedName>
</protein>
<keyword evidence="5" id="KW-1185">Reference proteome</keyword>
<comment type="similarity">
    <text evidence="1">Belongs to the thioesterase PaaI family.</text>
</comment>
<evidence type="ECO:0000256" key="1">
    <source>
        <dbReference type="ARBA" id="ARBA00008324"/>
    </source>
</evidence>
<organism evidence="4 5">
    <name type="scientific">Coprinellus micaceus</name>
    <name type="common">Glistening ink-cap mushroom</name>
    <name type="synonym">Coprinus micaceus</name>
    <dbReference type="NCBI Taxonomy" id="71717"/>
    <lineage>
        <taxon>Eukaryota</taxon>
        <taxon>Fungi</taxon>
        <taxon>Dikarya</taxon>
        <taxon>Basidiomycota</taxon>
        <taxon>Agaricomycotina</taxon>
        <taxon>Agaricomycetes</taxon>
        <taxon>Agaricomycetidae</taxon>
        <taxon>Agaricales</taxon>
        <taxon>Agaricineae</taxon>
        <taxon>Psathyrellaceae</taxon>
        <taxon>Coprinellus</taxon>
    </lineage>
</organism>
<evidence type="ECO:0000313" key="4">
    <source>
        <dbReference type="EMBL" id="TEB32209.1"/>
    </source>
</evidence>
<keyword evidence="2" id="KW-0378">Hydrolase</keyword>
<feature type="domain" description="Thioesterase" evidence="3">
    <location>
        <begin position="95"/>
        <end position="174"/>
    </location>
</feature>
<dbReference type="EMBL" id="QPFP01000016">
    <property type="protein sequence ID" value="TEB32209.1"/>
    <property type="molecule type" value="Genomic_DNA"/>
</dbReference>
<evidence type="ECO:0000256" key="2">
    <source>
        <dbReference type="ARBA" id="ARBA00022801"/>
    </source>
</evidence>
<dbReference type="Gene3D" id="3.10.129.10">
    <property type="entry name" value="Hotdog Thioesterase"/>
    <property type="match status" value="1"/>
</dbReference>
<dbReference type="PANTHER" id="PTHR21660">
    <property type="entry name" value="THIOESTERASE SUPERFAMILY MEMBER-RELATED"/>
    <property type="match status" value="1"/>
</dbReference>
<reference evidence="4 5" key="1">
    <citation type="journal article" date="2019" name="Nat. Ecol. Evol.">
        <title>Megaphylogeny resolves global patterns of mushroom evolution.</title>
        <authorList>
            <person name="Varga T."/>
            <person name="Krizsan K."/>
            <person name="Foldi C."/>
            <person name="Dima B."/>
            <person name="Sanchez-Garcia M."/>
            <person name="Sanchez-Ramirez S."/>
            <person name="Szollosi G.J."/>
            <person name="Szarkandi J.G."/>
            <person name="Papp V."/>
            <person name="Albert L."/>
            <person name="Andreopoulos W."/>
            <person name="Angelini C."/>
            <person name="Antonin V."/>
            <person name="Barry K.W."/>
            <person name="Bougher N.L."/>
            <person name="Buchanan P."/>
            <person name="Buyck B."/>
            <person name="Bense V."/>
            <person name="Catcheside P."/>
            <person name="Chovatia M."/>
            <person name="Cooper J."/>
            <person name="Damon W."/>
            <person name="Desjardin D."/>
            <person name="Finy P."/>
            <person name="Geml J."/>
            <person name="Haridas S."/>
            <person name="Hughes K."/>
            <person name="Justo A."/>
            <person name="Karasinski D."/>
            <person name="Kautmanova I."/>
            <person name="Kiss B."/>
            <person name="Kocsube S."/>
            <person name="Kotiranta H."/>
            <person name="LaButti K.M."/>
            <person name="Lechner B.E."/>
            <person name="Liimatainen K."/>
            <person name="Lipzen A."/>
            <person name="Lukacs Z."/>
            <person name="Mihaltcheva S."/>
            <person name="Morgado L.N."/>
            <person name="Niskanen T."/>
            <person name="Noordeloos M.E."/>
            <person name="Ohm R.A."/>
            <person name="Ortiz-Santana B."/>
            <person name="Ovrebo C."/>
            <person name="Racz N."/>
            <person name="Riley R."/>
            <person name="Savchenko A."/>
            <person name="Shiryaev A."/>
            <person name="Soop K."/>
            <person name="Spirin V."/>
            <person name="Szebenyi C."/>
            <person name="Tomsovsky M."/>
            <person name="Tulloss R.E."/>
            <person name="Uehling J."/>
            <person name="Grigoriev I.V."/>
            <person name="Vagvolgyi C."/>
            <person name="Papp T."/>
            <person name="Martin F.M."/>
            <person name="Miettinen O."/>
            <person name="Hibbett D.S."/>
            <person name="Nagy L.G."/>
        </authorList>
    </citation>
    <scope>NUCLEOTIDE SEQUENCE [LARGE SCALE GENOMIC DNA]</scope>
    <source>
        <strain evidence="4 5">FP101781</strain>
    </source>
</reference>
<dbReference type="PANTHER" id="PTHR21660:SF1">
    <property type="entry name" value="ACYL-COENZYME A THIOESTERASE 13"/>
    <property type="match status" value="1"/>
</dbReference>
<dbReference type="Proteomes" id="UP000298030">
    <property type="component" value="Unassembled WGS sequence"/>
</dbReference>
<dbReference type="InterPro" id="IPR006683">
    <property type="entry name" value="Thioestr_dom"/>
</dbReference>
<proteinExistence type="inferred from homology"/>
<dbReference type="GO" id="GO:0047617">
    <property type="term" value="F:fatty acyl-CoA hydrolase activity"/>
    <property type="evidence" value="ECO:0007669"/>
    <property type="project" value="InterPro"/>
</dbReference>
<dbReference type="InterPro" id="IPR029069">
    <property type="entry name" value="HotDog_dom_sf"/>
</dbReference>
<dbReference type="OrthoDB" id="2831072at2759"/>
<dbReference type="CDD" id="cd03443">
    <property type="entry name" value="PaaI_thioesterase"/>
    <property type="match status" value="1"/>
</dbReference>
<dbReference type="InterPro" id="IPR003736">
    <property type="entry name" value="PAAI_dom"/>
</dbReference>
<evidence type="ECO:0000259" key="3">
    <source>
        <dbReference type="Pfam" id="PF03061"/>
    </source>
</evidence>
<gene>
    <name evidence="4" type="ORF">FA13DRAFT_1731965</name>
</gene>
<evidence type="ECO:0000313" key="5">
    <source>
        <dbReference type="Proteomes" id="UP000298030"/>
    </source>
</evidence>
<dbReference type="SUPFAM" id="SSF54637">
    <property type="entry name" value="Thioesterase/thiol ester dehydrase-isomerase"/>
    <property type="match status" value="1"/>
</dbReference>
<accession>A0A4Y7TFA6</accession>
<name>A0A4Y7TFA6_COPMI</name>
<dbReference type="Pfam" id="PF03061">
    <property type="entry name" value="4HBT"/>
    <property type="match status" value="1"/>
</dbReference>
<dbReference type="AlphaFoldDB" id="A0A4Y7TFA6"/>
<comment type="caution">
    <text evidence="4">The sequence shown here is derived from an EMBL/GenBank/DDBJ whole genome shotgun (WGS) entry which is preliminary data.</text>
</comment>